<evidence type="ECO:0000313" key="1">
    <source>
        <dbReference type="EMBL" id="QQK08880.1"/>
    </source>
</evidence>
<protein>
    <submittedName>
        <fullName evidence="1">Sapep family Mn(2+)-dependent dipeptidase</fullName>
        <ecNumber evidence="1">3.4.13.-</ecNumber>
    </submittedName>
</protein>
<keyword evidence="1" id="KW-0224">Dipeptidase</keyword>
<dbReference type="EC" id="3.4.13.-" evidence="1"/>
<accession>A0AC61MZJ1</accession>
<dbReference type="Proteomes" id="UP000595814">
    <property type="component" value="Chromosome"/>
</dbReference>
<sequence>MEENKLEIYNTIKKEIELIKEEFYKTLKEIIEIPSELGKPEENAPFGKYTREALEKILEIGTKLGFKGKIVNNAMTYIQYGEGREYIGVFGHLDVVRAGDGWNTNPYELTLKDGVFYGRGILDNKGPILANLFGLYILKRLKILPKIPIRIIFGSNEENGSNDIDLYLQKEKPPVFGYTPDCKYPVVYGERGVVRIKVTTLFENKELDIIKKIGGEFSSSFIPDKVKLVYKNKEEKIYKGKKSPSNAPEMGTNAILLMARDLRDSDNNSLSKYMSWLYDSFSDYEGKNLGIRFEDLDSGVTQVSLTKIKKENKKIEIQFSSRYPVTIKEEELIRNLKNNIPKNSQMEIIKSMPSVIFPKDDKRLKLLQEAYEISTGLDGSPVTTTGATYARKMPNIVAFGPSFPGQKGIAHKENEYMTEEDLLKNLEIYALALYNLSKDI</sequence>
<keyword evidence="2" id="KW-1185">Reference proteome</keyword>
<proteinExistence type="predicted"/>
<keyword evidence="1" id="KW-0378">Hydrolase</keyword>
<reference evidence="1 2" key="1">
    <citation type="journal article" date="2022" name="Int. J. Syst. Evol. Microbiol.">
        <title>Miniphocaeibacter halophilus sp. nov., an ammonium-tolerant acetate-producing bacterium isolated from a biogas system.</title>
        <authorList>
            <person name="Schnurer A."/>
            <person name="Singh A."/>
            <person name="Bi S."/>
            <person name="Qiao W."/>
            <person name="Westerholm M."/>
        </authorList>
    </citation>
    <scope>NUCLEOTIDE SEQUENCE [LARGE SCALE GENOMIC DNA]</scope>
    <source>
        <strain evidence="1 2">AMB_01</strain>
    </source>
</reference>
<keyword evidence="1" id="KW-0645">Protease</keyword>
<evidence type="ECO:0000313" key="2">
    <source>
        <dbReference type="Proteomes" id="UP000595814"/>
    </source>
</evidence>
<gene>
    <name evidence="1" type="ORF">JFY71_04920</name>
</gene>
<dbReference type="EMBL" id="CP066744">
    <property type="protein sequence ID" value="QQK08880.1"/>
    <property type="molecule type" value="Genomic_DNA"/>
</dbReference>
<name>A0AC61MZJ1_9FIRM</name>
<organism evidence="1 2">
    <name type="scientific">Miniphocaeibacter halophilus</name>
    <dbReference type="NCBI Taxonomy" id="2931922"/>
    <lineage>
        <taxon>Bacteria</taxon>
        <taxon>Bacillati</taxon>
        <taxon>Bacillota</taxon>
        <taxon>Tissierellia</taxon>
        <taxon>Tissierellales</taxon>
        <taxon>Peptoniphilaceae</taxon>
        <taxon>Miniphocaeibacter</taxon>
    </lineage>
</organism>